<evidence type="ECO:0000313" key="2">
    <source>
        <dbReference type="EMBL" id="MFC4075265.1"/>
    </source>
</evidence>
<keyword evidence="1" id="KW-1133">Transmembrane helix</keyword>
<dbReference type="PANTHER" id="PTHR36007">
    <property type="entry name" value="TRANSPORT PROTEIN-RELATED"/>
    <property type="match status" value="1"/>
</dbReference>
<evidence type="ECO:0000256" key="1">
    <source>
        <dbReference type="SAM" id="Phobius"/>
    </source>
</evidence>
<dbReference type="InterPro" id="IPR009577">
    <property type="entry name" value="Sm_multidrug_ex"/>
</dbReference>
<organism evidence="2 3">
    <name type="scientific">Salinithrix halophila</name>
    <dbReference type="NCBI Taxonomy" id="1485204"/>
    <lineage>
        <taxon>Bacteria</taxon>
        <taxon>Bacillati</taxon>
        <taxon>Bacillota</taxon>
        <taxon>Bacilli</taxon>
        <taxon>Bacillales</taxon>
        <taxon>Thermoactinomycetaceae</taxon>
        <taxon>Salinithrix</taxon>
    </lineage>
</organism>
<feature type="transmembrane region" description="Helical" evidence="1">
    <location>
        <begin position="12"/>
        <end position="36"/>
    </location>
</feature>
<keyword evidence="1" id="KW-0472">Membrane</keyword>
<dbReference type="PANTHER" id="PTHR36007:SF2">
    <property type="entry name" value="TRANSPORT PROTEIN-RELATED"/>
    <property type="match status" value="1"/>
</dbReference>
<dbReference type="Pfam" id="PF06695">
    <property type="entry name" value="Sm_multidrug_ex"/>
    <property type="match status" value="1"/>
</dbReference>
<feature type="transmembrane region" description="Helical" evidence="1">
    <location>
        <begin position="42"/>
        <end position="60"/>
    </location>
</feature>
<sequence>MDWLSWFPKELQVLIMAGLPFVELRGAIPFATLIGLPARETLILAIVGNLIPILPLIYFFQPLTERLYAWSPRARRFCERVQQKAVEKGDSIRKYGAPVGLFLFVAIPFPGTGAYTACFAAAFFQVPFGISFGAIAAGTICSGLLFAALSHPLAYLFH</sequence>
<evidence type="ECO:0000313" key="3">
    <source>
        <dbReference type="Proteomes" id="UP001595843"/>
    </source>
</evidence>
<keyword evidence="1" id="KW-0812">Transmembrane</keyword>
<feature type="transmembrane region" description="Helical" evidence="1">
    <location>
        <begin position="130"/>
        <end position="157"/>
    </location>
</feature>
<name>A0ABV8JBR8_9BACL</name>
<feature type="transmembrane region" description="Helical" evidence="1">
    <location>
        <begin position="101"/>
        <end position="124"/>
    </location>
</feature>
<dbReference type="EMBL" id="JBHSAP010000003">
    <property type="protein sequence ID" value="MFC4075265.1"/>
    <property type="molecule type" value="Genomic_DNA"/>
</dbReference>
<proteinExistence type="predicted"/>
<dbReference type="Proteomes" id="UP001595843">
    <property type="component" value="Unassembled WGS sequence"/>
</dbReference>
<protein>
    <submittedName>
        <fullName evidence="2">COG2426 family protein</fullName>
    </submittedName>
</protein>
<gene>
    <name evidence="2" type="ORF">ACFOUO_00305</name>
</gene>
<keyword evidence="3" id="KW-1185">Reference proteome</keyword>
<reference evidence="3" key="1">
    <citation type="journal article" date="2019" name="Int. J. Syst. Evol. Microbiol.">
        <title>The Global Catalogue of Microorganisms (GCM) 10K type strain sequencing project: providing services to taxonomists for standard genome sequencing and annotation.</title>
        <authorList>
            <consortium name="The Broad Institute Genomics Platform"/>
            <consortium name="The Broad Institute Genome Sequencing Center for Infectious Disease"/>
            <person name="Wu L."/>
            <person name="Ma J."/>
        </authorList>
    </citation>
    <scope>NUCLEOTIDE SEQUENCE [LARGE SCALE GENOMIC DNA]</scope>
    <source>
        <strain evidence="3">IBRC-M 10813</strain>
    </source>
</reference>
<comment type="caution">
    <text evidence="2">The sequence shown here is derived from an EMBL/GenBank/DDBJ whole genome shotgun (WGS) entry which is preliminary data.</text>
</comment>
<accession>A0ABV8JBR8</accession>